<comment type="caution">
    <text evidence="3">The sequence shown here is derived from an EMBL/GenBank/DDBJ whole genome shotgun (WGS) entry which is preliminary data.</text>
</comment>
<evidence type="ECO:0000256" key="1">
    <source>
        <dbReference type="SAM" id="Phobius"/>
    </source>
</evidence>
<keyword evidence="1" id="KW-0812">Transmembrane</keyword>
<organism evidence="3 4">
    <name type="scientific">Nesterenkonia lutea</name>
    <dbReference type="NCBI Taxonomy" id="272919"/>
    <lineage>
        <taxon>Bacteria</taxon>
        <taxon>Bacillati</taxon>
        <taxon>Actinomycetota</taxon>
        <taxon>Actinomycetes</taxon>
        <taxon>Micrococcales</taxon>
        <taxon>Micrococcaceae</taxon>
        <taxon>Nesterenkonia</taxon>
    </lineage>
</organism>
<protein>
    <recommendedName>
        <fullName evidence="2">PH domain-containing protein</fullName>
    </recommendedName>
</protein>
<keyword evidence="4" id="KW-1185">Reference proteome</keyword>
<accession>A0ABR9JE18</accession>
<reference evidence="3 4" key="1">
    <citation type="submission" date="2020-10" db="EMBL/GenBank/DDBJ databases">
        <title>Sequencing the genomes of 1000 actinobacteria strains.</title>
        <authorList>
            <person name="Klenk H.-P."/>
        </authorList>
    </citation>
    <scope>NUCLEOTIDE SEQUENCE [LARGE SCALE GENOMIC DNA]</scope>
    <source>
        <strain evidence="3 4">DSM 15666</strain>
    </source>
</reference>
<dbReference type="RefSeq" id="WP_192595111.1">
    <property type="nucleotide sequence ID" value="NZ_BAAALJ010000020.1"/>
</dbReference>
<feature type="transmembrane region" description="Helical" evidence="1">
    <location>
        <begin position="26"/>
        <end position="48"/>
    </location>
</feature>
<keyword evidence="1" id="KW-0472">Membrane</keyword>
<name>A0ABR9JE18_9MICC</name>
<dbReference type="Proteomes" id="UP000643525">
    <property type="component" value="Unassembled WGS sequence"/>
</dbReference>
<evidence type="ECO:0000313" key="4">
    <source>
        <dbReference type="Proteomes" id="UP000643525"/>
    </source>
</evidence>
<sequence>MSPDPQLSPGADLTLATRATDMTGTYLGYLGITLAIIAVLVLLIWLGWRGRKRRQKDLPVPPEVPAAMLEAEPRAAAEGMVIGTVKAGDHLDRVAVHGLGVRTNGRIEVHPEGVAVFRAGAPNYLISAGSLTHVRTDRGVVGKFVERDGAVIIGWRLGESAVETAFRARHASAHQELLAELQSVVRPSDEESARP</sequence>
<evidence type="ECO:0000259" key="2">
    <source>
        <dbReference type="Pfam" id="PF25362"/>
    </source>
</evidence>
<gene>
    <name evidence="3" type="ORF">H4W27_001158</name>
</gene>
<dbReference type="InterPro" id="IPR057446">
    <property type="entry name" value="PH_bac"/>
</dbReference>
<dbReference type="EMBL" id="JADBED010000001">
    <property type="protein sequence ID" value="MBE1524040.1"/>
    <property type="molecule type" value="Genomic_DNA"/>
</dbReference>
<dbReference type="Pfam" id="PF25362">
    <property type="entry name" value="bPH_11"/>
    <property type="match status" value="1"/>
</dbReference>
<evidence type="ECO:0000313" key="3">
    <source>
        <dbReference type="EMBL" id="MBE1524040.1"/>
    </source>
</evidence>
<keyword evidence="1" id="KW-1133">Transmembrane helix</keyword>
<feature type="domain" description="PH" evidence="2">
    <location>
        <begin position="61"/>
        <end position="181"/>
    </location>
</feature>
<proteinExistence type="predicted"/>